<dbReference type="Pfam" id="PF16655">
    <property type="entry name" value="PhoD_N"/>
    <property type="match status" value="1"/>
</dbReference>
<feature type="chain" id="PRO_5046179169" evidence="1">
    <location>
        <begin position="35"/>
        <end position="535"/>
    </location>
</feature>
<proteinExistence type="predicted"/>
<keyword evidence="5" id="KW-1185">Reference proteome</keyword>
<dbReference type="Gene3D" id="3.60.21.70">
    <property type="entry name" value="PhoD-like phosphatase"/>
    <property type="match status" value="1"/>
</dbReference>
<reference evidence="5" key="1">
    <citation type="journal article" date="2019" name="Int. J. Syst. Evol. Microbiol.">
        <title>The Global Catalogue of Microorganisms (GCM) 10K type strain sequencing project: providing services to taxonomists for standard genome sequencing and annotation.</title>
        <authorList>
            <consortium name="The Broad Institute Genomics Platform"/>
            <consortium name="The Broad Institute Genome Sequencing Center for Infectious Disease"/>
            <person name="Wu L."/>
            <person name="Ma J."/>
        </authorList>
    </citation>
    <scope>NUCLEOTIDE SEQUENCE [LARGE SCALE GENOMIC DNA]</scope>
    <source>
        <strain evidence="5">JCM 17986</strain>
    </source>
</reference>
<dbReference type="Proteomes" id="UP001500466">
    <property type="component" value="Unassembled WGS sequence"/>
</dbReference>
<feature type="domain" description="PhoD-like phosphatase metallophosphatase" evidence="2">
    <location>
        <begin position="162"/>
        <end position="500"/>
    </location>
</feature>
<evidence type="ECO:0000313" key="4">
    <source>
        <dbReference type="EMBL" id="GAA4964877.1"/>
    </source>
</evidence>
<dbReference type="InterPro" id="IPR052900">
    <property type="entry name" value="Phospholipid_Metab_Enz"/>
</dbReference>
<dbReference type="InterPro" id="IPR029052">
    <property type="entry name" value="Metallo-depent_PP-like"/>
</dbReference>
<dbReference type="Gene3D" id="2.60.40.380">
    <property type="entry name" value="Purple acid phosphatase-like, N-terminal"/>
    <property type="match status" value="1"/>
</dbReference>
<feature type="signal peptide" evidence="1">
    <location>
        <begin position="1"/>
        <end position="34"/>
    </location>
</feature>
<organism evidence="4 5">
    <name type="scientific">Yinghuangia aomiensis</name>
    <dbReference type="NCBI Taxonomy" id="676205"/>
    <lineage>
        <taxon>Bacteria</taxon>
        <taxon>Bacillati</taxon>
        <taxon>Actinomycetota</taxon>
        <taxon>Actinomycetes</taxon>
        <taxon>Kitasatosporales</taxon>
        <taxon>Streptomycetaceae</taxon>
        <taxon>Yinghuangia</taxon>
    </lineage>
</organism>
<evidence type="ECO:0000313" key="5">
    <source>
        <dbReference type="Proteomes" id="UP001500466"/>
    </source>
</evidence>
<dbReference type="PANTHER" id="PTHR43606:SF2">
    <property type="entry name" value="ALKALINE PHOSPHATASE FAMILY PROTEIN (AFU_ORTHOLOGUE AFUA_5G03860)"/>
    <property type="match status" value="1"/>
</dbReference>
<accession>A0ABP9H9L9</accession>
<dbReference type="InterPro" id="IPR018946">
    <property type="entry name" value="PhoD-like_MPP"/>
</dbReference>
<sequence length="535" mass="57188">MTRLPLQRRDFIRLTAAASGAAAVGTAAAPAAHAAEGPDAAAAAQSGSEAFRHGVASGDPLPDAVVIWTRVTPEPDCRPGRGRGPAAHVGWEIATDRGFRHTVRSGTARTGPDRDHTVNVDVRGLRPGTAYFYRFRVGRTVSPVGRTRTAPAAHAKVDGLRFGIASCVSYSNGYFAAYRHLAERTDLDAVIHLGDYIYEFGSGAGHPGSTDVRPMDPVTECRTLADYRARHGEYRTDPDLQALHASAPIIATWDDHETCGDTWSGGARDHDPATEGPWAARVAAARQAYFEWLPVRQAVPGSTQRRLAFGTLADLTMLDLRSFRSQQALPTDTAALDDPARTITGASQMAWLKDGLTRSPAAWHLIGSSVMAAPWILPTGQADPPTTLNADQWDGYRADQAALFTHLRDHDLRNTVFLTGDLHSSWAGEVPSPGGGAPVASQFVVGAVTSTPFATIYPGGMGARIVAGILAMNPHLRWGEAESNGCGILDVTRARVQFDWYKVADRTKADSPVTHLKSYAVDGGTRRLVPATAPV</sequence>
<dbReference type="InterPro" id="IPR006311">
    <property type="entry name" value="TAT_signal"/>
</dbReference>
<comment type="caution">
    <text evidence="4">The sequence shown here is derived from an EMBL/GenBank/DDBJ whole genome shotgun (WGS) entry which is preliminary data.</text>
</comment>
<evidence type="ECO:0000259" key="2">
    <source>
        <dbReference type="Pfam" id="PF09423"/>
    </source>
</evidence>
<evidence type="ECO:0000259" key="3">
    <source>
        <dbReference type="Pfam" id="PF16655"/>
    </source>
</evidence>
<dbReference type="RefSeq" id="WP_345676079.1">
    <property type="nucleotide sequence ID" value="NZ_BAABHS010000010.1"/>
</dbReference>
<keyword evidence="1" id="KW-0732">Signal</keyword>
<dbReference type="CDD" id="cd07389">
    <property type="entry name" value="MPP_PhoD"/>
    <property type="match status" value="1"/>
</dbReference>
<dbReference type="InterPro" id="IPR032093">
    <property type="entry name" value="PhoD_N"/>
</dbReference>
<dbReference type="InterPro" id="IPR038607">
    <property type="entry name" value="PhoD-like_sf"/>
</dbReference>
<evidence type="ECO:0000256" key="1">
    <source>
        <dbReference type="SAM" id="SignalP"/>
    </source>
</evidence>
<gene>
    <name evidence="4" type="ORF">GCM10023205_31310</name>
</gene>
<dbReference type="EMBL" id="BAABHS010000010">
    <property type="protein sequence ID" value="GAA4964877.1"/>
    <property type="molecule type" value="Genomic_DNA"/>
</dbReference>
<dbReference type="SUPFAM" id="SSF56300">
    <property type="entry name" value="Metallo-dependent phosphatases"/>
    <property type="match status" value="1"/>
</dbReference>
<feature type="domain" description="Phospholipase D N-terminal" evidence="3">
    <location>
        <begin position="53"/>
        <end position="149"/>
    </location>
</feature>
<name>A0ABP9H9L9_9ACTN</name>
<protein>
    <submittedName>
        <fullName evidence="4">Alkaline phosphatase D family protein</fullName>
    </submittedName>
</protein>
<dbReference type="PROSITE" id="PS51318">
    <property type="entry name" value="TAT"/>
    <property type="match status" value="1"/>
</dbReference>
<dbReference type="Pfam" id="PF09423">
    <property type="entry name" value="PhoD"/>
    <property type="match status" value="1"/>
</dbReference>
<dbReference type="PANTHER" id="PTHR43606">
    <property type="entry name" value="PHOSPHATASE, PUTATIVE (AFU_ORTHOLOGUE AFUA_6G08710)-RELATED"/>
    <property type="match status" value="1"/>
</dbReference>